<organism evidence="2 3">
    <name type="scientific">Xylaria flabelliformis</name>
    <dbReference type="NCBI Taxonomy" id="2512241"/>
    <lineage>
        <taxon>Eukaryota</taxon>
        <taxon>Fungi</taxon>
        <taxon>Dikarya</taxon>
        <taxon>Ascomycota</taxon>
        <taxon>Pezizomycotina</taxon>
        <taxon>Sordariomycetes</taxon>
        <taxon>Xylariomycetidae</taxon>
        <taxon>Xylariales</taxon>
        <taxon>Xylariaceae</taxon>
        <taxon>Xylaria</taxon>
    </lineage>
</organism>
<reference evidence="3" key="1">
    <citation type="submission" date="2019-06" db="EMBL/GenBank/DDBJ databases">
        <title>Draft genome sequence of the griseofulvin-producing fungus Xylaria cubensis strain G536.</title>
        <authorList>
            <person name="Mead M.E."/>
            <person name="Raja H.A."/>
            <person name="Steenwyk J.L."/>
            <person name="Knowles S.L."/>
            <person name="Oberlies N.H."/>
            <person name="Rokas A."/>
        </authorList>
    </citation>
    <scope>NUCLEOTIDE SEQUENCE [LARGE SCALE GENOMIC DNA]</scope>
    <source>
        <strain evidence="3">G536</strain>
    </source>
</reference>
<proteinExistence type="predicted"/>
<evidence type="ECO:0000313" key="3">
    <source>
        <dbReference type="Proteomes" id="UP000319160"/>
    </source>
</evidence>
<feature type="compositionally biased region" description="Basic and acidic residues" evidence="1">
    <location>
        <begin position="37"/>
        <end position="46"/>
    </location>
</feature>
<feature type="compositionally biased region" description="Polar residues" evidence="1">
    <location>
        <begin position="1"/>
        <end position="21"/>
    </location>
</feature>
<dbReference type="OrthoDB" id="4774572at2759"/>
<gene>
    <name evidence="2" type="ORF">FHL15_009035</name>
</gene>
<dbReference type="AlphaFoldDB" id="A0A553HQ89"/>
<feature type="region of interest" description="Disordered" evidence="1">
    <location>
        <begin position="1"/>
        <end position="57"/>
    </location>
</feature>
<evidence type="ECO:0000313" key="2">
    <source>
        <dbReference type="EMBL" id="TRX90116.1"/>
    </source>
</evidence>
<accession>A0A553HQ89</accession>
<comment type="caution">
    <text evidence="2">The sequence shown here is derived from an EMBL/GenBank/DDBJ whole genome shotgun (WGS) entry which is preliminary data.</text>
</comment>
<feature type="compositionally biased region" description="Basic residues" evidence="1">
    <location>
        <begin position="25"/>
        <end position="36"/>
    </location>
</feature>
<dbReference type="EMBL" id="VFLP01000059">
    <property type="protein sequence ID" value="TRX90116.1"/>
    <property type="molecule type" value="Genomic_DNA"/>
</dbReference>
<protein>
    <submittedName>
        <fullName evidence="2">Uncharacterized protein</fullName>
    </submittedName>
</protein>
<name>A0A553HQ89_9PEZI</name>
<dbReference type="Proteomes" id="UP000319160">
    <property type="component" value="Unassembled WGS sequence"/>
</dbReference>
<evidence type="ECO:0000256" key="1">
    <source>
        <dbReference type="SAM" id="MobiDB-lite"/>
    </source>
</evidence>
<sequence length="139" mass="15367">MALSQKTTPVLKTTAAQKMTSIQKANRRQKARARQIRQKEGLDSKDGTPTTADEISEMAKILPCGSEKEATTEKNMMKKKIDEEELSDKVKLNALAKKTEELQGYVNQLQDAVTIGMFQLRDLKNQIAAATAALATIDE</sequence>
<keyword evidence="3" id="KW-1185">Reference proteome</keyword>